<proteinExistence type="predicted"/>
<evidence type="ECO:0000256" key="1">
    <source>
        <dbReference type="ARBA" id="ARBA00000085"/>
    </source>
</evidence>
<dbReference type="Pfam" id="PF00072">
    <property type="entry name" value="Response_reg"/>
    <property type="match status" value="1"/>
</dbReference>
<dbReference type="SUPFAM" id="SSF47384">
    <property type="entry name" value="Homodimeric domain of signal transducing histidine kinase"/>
    <property type="match status" value="1"/>
</dbReference>
<reference evidence="10 11" key="1">
    <citation type="submission" date="2016-10" db="EMBL/GenBank/DDBJ databases">
        <authorList>
            <person name="de Groot N.N."/>
        </authorList>
    </citation>
    <scope>NUCLEOTIDE SEQUENCE [LARGE SCALE GENOMIC DNA]</scope>
    <source>
        <strain evidence="10 11">DSM 16077</strain>
    </source>
</reference>
<dbReference type="SMART" id="SM00387">
    <property type="entry name" value="HATPase_c"/>
    <property type="match status" value="1"/>
</dbReference>
<dbReference type="OrthoDB" id="9774458at2"/>
<dbReference type="InterPro" id="IPR001789">
    <property type="entry name" value="Sig_transdc_resp-reg_receiver"/>
</dbReference>
<dbReference type="Gene3D" id="3.40.50.2300">
    <property type="match status" value="1"/>
</dbReference>
<dbReference type="STRING" id="144026.SAMN04488568_101222"/>
<dbReference type="SUPFAM" id="SSF55874">
    <property type="entry name" value="ATPase domain of HSP90 chaperone/DNA topoisomerase II/histidine kinase"/>
    <property type="match status" value="1"/>
</dbReference>
<feature type="transmembrane region" description="Helical" evidence="7">
    <location>
        <begin position="39"/>
        <end position="57"/>
    </location>
</feature>
<dbReference type="PANTHER" id="PTHR43047:SF9">
    <property type="entry name" value="HISTIDINE KINASE"/>
    <property type="match status" value="1"/>
</dbReference>
<feature type="modified residue" description="4-aspartylphosphate" evidence="6">
    <location>
        <position position="523"/>
    </location>
</feature>
<evidence type="ECO:0000256" key="5">
    <source>
        <dbReference type="ARBA" id="ARBA00022777"/>
    </source>
</evidence>
<dbReference type="SUPFAM" id="SSF52172">
    <property type="entry name" value="CheY-like"/>
    <property type="match status" value="1"/>
</dbReference>
<dbReference type="GO" id="GO:0005886">
    <property type="term" value="C:plasma membrane"/>
    <property type="evidence" value="ECO:0007669"/>
    <property type="project" value="TreeGrafter"/>
</dbReference>
<feature type="transmembrane region" description="Helical" evidence="7">
    <location>
        <begin position="153"/>
        <end position="171"/>
    </location>
</feature>
<dbReference type="Pfam" id="PF00512">
    <property type="entry name" value="HisKA"/>
    <property type="match status" value="1"/>
</dbReference>
<dbReference type="Proteomes" id="UP000199759">
    <property type="component" value="Unassembled WGS sequence"/>
</dbReference>
<feature type="transmembrane region" description="Helical" evidence="7">
    <location>
        <begin position="63"/>
        <end position="82"/>
    </location>
</feature>
<evidence type="ECO:0000259" key="8">
    <source>
        <dbReference type="PROSITE" id="PS50109"/>
    </source>
</evidence>
<dbReference type="InterPro" id="IPR011006">
    <property type="entry name" value="CheY-like_superfamily"/>
</dbReference>
<comment type="catalytic activity">
    <reaction evidence="1">
        <text>ATP + protein L-histidine = ADP + protein N-phospho-L-histidine.</text>
        <dbReference type="EC" id="2.7.13.3"/>
    </reaction>
</comment>
<dbReference type="SMART" id="SM00388">
    <property type="entry name" value="HisKA"/>
    <property type="match status" value="1"/>
</dbReference>
<sequence length="593" mass="64031">MSETIQEQPAKLRSMADESDGLSQVHLGQAQLLHARTGLSCLIVSGVTLYLAVLVSLTGDLRFAAIWLACTGAMIGVVYAYARLMAPHGINAGNYRRYLTGHTIISGLTGLVWGGLASAYLDPSSLLNMFIATNMVFSITVGGMMPSSEYRRTFISLASATLLPFAGYWLLTVDGPLRLIGIGLLIYYAFGLLVSARAEVQTIASLAAERTRDLTRQLQEQNRIIERASASKSRFLAATSHDMSQPLQAQGFFIGAMRRTLDQPTQLELLDKIEACWRSQQQLLQALVETARLDSGAIVARTRGFPLEEVLQDLRAEFTGMARANRVELAIIPAKLAVNSDPLLVTRILRNLLSNAIKFTPAGGQVVLRHALQDGALFVEVCDDGPGVSTTERDRIFDEYVQLDASHTGNEVGLGLGLTIVRQLARKLDIELRFDSTPGEGTCAGIVLALAASLPDAPGDPQPRGKIPESPLVVLVEDEASVRESLTMLLTDWGCRVIAAMSGREALELLSWADAEPDVLIVDKRLAAGEDGVETVKALRSEVVADIPAILLTGDIYQFEAIAGMEHITVLPKPTEADQLHGVLLDILRPSAG</sequence>
<dbReference type="Gene3D" id="3.30.565.10">
    <property type="entry name" value="Histidine kinase-like ATPase, C-terminal domain"/>
    <property type="match status" value="1"/>
</dbReference>
<evidence type="ECO:0000256" key="7">
    <source>
        <dbReference type="SAM" id="Phobius"/>
    </source>
</evidence>
<dbReference type="SMART" id="SM00448">
    <property type="entry name" value="REC"/>
    <property type="match status" value="1"/>
</dbReference>
<evidence type="ECO:0000259" key="9">
    <source>
        <dbReference type="PROSITE" id="PS50110"/>
    </source>
</evidence>
<keyword evidence="7" id="KW-0472">Membrane</keyword>
<dbReference type="CDD" id="cd00082">
    <property type="entry name" value="HisKA"/>
    <property type="match status" value="1"/>
</dbReference>
<dbReference type="PANTHER" id="PTHR43047">
    <property type="entry name" value="TWO-COMPONENT HISTIDINE PROTEIN KINASE"/>
    <property type="match status" value="1"/>
</dbReference>
<dbReference type="Pfam" id="PF02518">
    <property type="entry name" value="HATPase_c"/>
    <property type="match status" value="1"/>
</dbReference>
<keyword evidence="7" id="KW-1133">Transmembrane helix</keyword>
<dbReference type="GO" id="GO:0009927">
    <property type="term" value="F:histidine phosphotransfer kinase activity"/>
    <property type="evidence" value="ECO:0007669"/>
    <property type="project" value="TreeGrafter"/>
</dbReference>
<dbReference type="CDD" id="cd00156">
    <property type="entry name" value="REC"/>
    <property type="match status" value="1"/>
</dbReference>
<dbReference type="AlphaFoldDB" id="A0A1G9LUL1"/>
<dbReference type="EMBL" id="FNHG01000001">
    <property type="protein sequence ID" value="SDL65772.1"/>
    <property type="molecule type" value="Genomic_DNA"/>
</dbReference>
<protein>
    <recommendedName>
        <fullName evidence="2">histidine kinase</fullName>
        <ecNumber evidence="2">2.7.13.3</ecNumber>
    </recommendedName>
</protein>
<gene>
    <name evidence="10" type="ORF">SAMN04488568_101222</name>
</gene>
<dbReference type="InterPro" id="IPR036890">
    <property type="entry name" value="HATPase_C_sf"/>
</dbReference>
<evidence type="ECO:0000313" key="10">
    <source>
        <dbReference type="EMBL" id="SDL65772.1"/>
    </source>
</evidence>
<evidence type="ECO:0000256" key="2">
    <source>
        <dbReference type="ARBA" id="ARBA00012438"/>
    </source>
</evidence>
<feature type="domain" description="Response regulatory" evidence="9">
    <location>
        <begin position="472"/>
        <end position="588"/>
    </location>
</feature>
<dbReference type="Gene3D" id="1.10.287.130">
    <property type="match status" value="1"/>
</dbReference>
<name>A0A1G9LUL1_9PROT</name>
<feature type="transmembrane region" description="Helical" evidence="7">
    <location>
        <begin position="177"/>
        <end position="196"/>
    </location>
</feature>
<dbReference type="InterPro" id="IPR036097">
    <property type="entry name" value="HisK_dim/P_sf"/>
</dbReference>
<dbReference type="PROSITE" id="PS50110">
    <property type="entry name" value="RESPONSE_REGULATORY"/>
    <property type="match status" value="1"/>
</dbReference>
<dbReference type="InterPro" id="IPR005467">
    <property type="entry name" value="His_kinase_dom"/>
</dbReference>
<evidence type="ECO:0000256" key="6">
    <source>
        <dbReference type="PROSITE-ProRule" id="PRU00169"/>
    </source>
</evidence>
<dbReference type="InterPro" id="IPR003594">
    <property type="entry name" value="HATPase_dom"/>
</dbReference>
<dbReference type="CDD" id="cd00075">
    <property type="entry name" value="HATPase"/>
    <property type="match status" value="1"/>
</dbReference>
<organism evidence="10 11">
    <name type="scientific">Maricaulis salignorans</name>
    <dbReference type="NCBI Taxonomy" id="144026"/>
    <lineage>
        <taxon>Bacteria</taxon>
        <taxon>Pseudomonadati</taxon>
        <taxon>Pseudomonadota</taxon>
        <taxon>Alphaproteobacteria</taxon>
        <taxon>Maricaulales</taxon>
        <taxon>Maricaulaceae</taxon>
        <taxon>Maricaulis</taxon>
    </lineage>
</organism>
<feature type="transmembrane region" description="Helical" evidence="7">
    <location>
        <begin position="127"/>
        <end position="146"/>
    </location>
</feature>
<keyword evidence="3 6" id="KW-0597">Phosphoprotein</keyword>
<dbReference type="InterPro" id="IPR003661">
    <property type="entry name" value="HisK_dim/P_dom"/>
</dbReference>
<dbReference type="GO" id="GO:0000155">
    <property type="term" value="F:phosphorelay sensor kinase activity"/>
    <property type="evidence" value="ECO:0007669"/>
    <property type="project" value="InterPro"/>
</dbReference>
<accession>A0A1G9LUL1</accession>
<keyword evidence="4" id="KW-0808">Transferase</keyword>
<dbReference type="PROSITE" id="PS50109">
    <property type="entry name" value="HIS_KIN"/>
    <property type="match status" value="1"/>
</dbReference>
<evidence type="ECO:0000256" key="3">
    <source>
        <dbReference type="ARBA" id="ARBA00022553"/>
    </source>
</evidence>
<keyword evidence="7" id="KW-0812">Transmembrane</keyword>
<evidence type="ECO:0000313" key="11">
    <source>
        <dbReference type="Proteomes" id="UP000199759"/>
    </source>
</evidence>
<dbReference type="PRINTS" id="PR00344">
    <property type="entry name" value="BCTRLSENSOR"/>
</dbReference>
<feature type="transmembrane region" description="Helical" evidence="7">
    <location>
        <begin position="103"/>
        <end position="121"/>
    </location>
</feature>
<keyword evidence="5 10" id="KW-0418">Kinase</keyword>
<feature type="domain" description="Histidine kinase" evidence="8">
    <location>
        <begin position="238"/>
        <end position="452"/>
    </location>
</feature>
<evidence type="ECO:0000256" key="4">
    <source>
        <dbReference type="ARBA" id="ARBA00022679"/>
    </source>
</evidence>
<dbReference type="RefSeq" id="WP_091765453.1">
    <property type="nucleotide sequence ID" value="NZ_FNHG01000001.1"/>
</dbReference>
<dbReference type="EC" id="2.7.13.3" evidence="2"/>
<dbReference type="InterPro" id="IPR004358">
    <property type="entry name" value="Sig_transdc_His_kin-like_C"/>
</dbReference>
<keyword evidence="11" id="KW-1185">Reference proteome</keyword>